<dbReference type="PANTHER" id="PTHR16501:SF6">
    <property type="entry name" value="TRANSPORT AND GOLGI ORGANIZATION PROTEIN 11"/>
    <property type="match status" value="1"/>
</dbReference>
<evidence type="ECO:0000256" key="8">
    <source>
        <dbReference type="ARBA" id="ARBA00023140"/>
    </source>
</evidence>
<dbReference type="PANTHER" id="PTHR16501">
    <property type="entry name" value="TRANSPORT AND GOLGI ORGANIZATION PROTEIN 11"/>
    <property type="match status" value="1"/>
</dbReference>
<dbReference type="GO" id="GO:0090141">
    <property type="term" value="P:positive regulation of mitochondrial fission"/>
    <property type="evidence" value="ECO:0007669"/>
    <property type="project" value="UniProtKB-UniRule"/>
</dbReference>
<proteinExistence type="inferred from homology"/>
<dbReference type="GO" id="GO:0005741">
    <property type="term" value="C:mitochondrial outer membrane"/>
    <property type="evidence" value="ECO:0007669"/>
    <property type="project" value="UniProtKB-SubCell"/>
</dbReference>
<dbReference type="GO" id="GO:0090314">
    <property type="term" value="P:positive regulation of protein targeting to membrane"/>
    <property type="evidence" value="ECO:0007669"/>
    <property type="project" value="UniProtKB-UniRule"/>
</dbReference>
<dbReference type="eggNOG" id="ENOG502R96B">
    <property type="taxonomic scope" value="Eukaryota"/>
</dbReference>
<evidence type="ECO:0000256" key="5">
    <source>
        <dbReference type="ARBA" id="ARBA00023054"/>
    </source>
</evidence>
<reference evidence="13" key="1">
    <citation type="submission" date="2011-08" db="EMBL/GenBank/DDBJ databases">
        <authorList>
            <person name="Rombauts S."/>
        </authorList>
    </citation>
    <scope>NUCLEOTIDE SEQUENCE</scope>
    <source>
        <strain evidence="13">London</strain>
    </source>
</reference>
<evidence type="ECO:0000256" key="3">
    <source>
        <dbReference type="ARBA" id="ARBA00022787"/>
    </source>
</evidence>
<evidence type="ECO:0000313" key="12">
    <source>
        <dbReference type="EnsemblMetazoa" id="tetur05g00710.1"/>
    </source>
</evidence>
<sequence length="180" mass="20571">MNNINGRQDDLASDMVVPERIIVIGGDKMASTRELLPEAGFENHLLGDNRNNPIDLPSPPSVLTYEAYSQPNDDFRWRNEVTPRPNRVKIAPMAMNGDDYTPVKDDYTPARDSRMMSFESNSTPADAVSALRQQIRSLNRRISAIERENRQKDQRDMIIYSVGLVYIAIKTLMYIKRNIL</sequence>
<organism evidence="12 13">
    <name type="scientific">Tetranychus urticae</name>
    <name type="common">Two-spotted spider mite</name>
    <dbReference type="NCBI Taxonomy" id="32264"/>
    <lineage>
        <taxon>Eukaryota</taxon>
        <taxon>Metazoa</taxon>
        <taxon>Ecdysozoa</taxon>
        <taxon>Arthropoda</taxon>
        <taxon>Chelicerata</taxon>
        <taxon>Arachnida</taxon>
        <taxon>Acari</taxon>
        <taxon>Acariformes</taxon>
        <taxon>Trombidiformes</taxon>
        <taxon>Prostigmata</taxon>
        <taxon>Eleutherengona</taxon>
        <taxon>Raphignathae</taxon>
        <taxon>Tetranychoidea</taxon>
        <taxon>Tetranychidae</taxon>
        <taxon>Tetranychus</taxon>
    </lineage>
</organism>
<reference evidence="12" key="2">
    <citation type="submission" date="2015-06" db="UniProtKB">
        <authorList>
            <consortium name="EnsemblMetazoa"/>
        </authorList>
    </citation>
    <scope>IDENTIFICATION</scope>
</reference>
<dbReference type="OrthoDB" id="5986838at2759"/>
<keyword evidence="3 9" id="KW-1000">Mitochondrion outer membrane</keyword>
<dbReference type="AlphaFoldDB" id="T1K3Y8"/>
<evidence type="ECO:0000256" key="10">
    <source>
        <dbReference type="SAM" id="Coils"/>
    </source>
</evidence>
<keyword evidence="6 9" id="KW-0496">Mitochondrion</keyword>
<comment type="similarity">
    <text evidence="1 9">Belongs to the Tango11 family.</text>
</comment>
<keyword evidence="13" id="KW-1185">Reference proteome</keyword>
<dbReference type="HOGENOM" id="CLU_1498179_0_0_1"/>
<comment type="function">
    <text evidence="9">Plays a role in mitochondrial and peroxisomal fission. Promotes the recruitment and association of the fission mediator dynamin-related protein 1 (DNM1L) to the mitochondrial surface.</text>
</comment>
<evidence type="ECO:0000256" key="2">
    <source>
        <dbReference type="ARBA" id="ARBA00022692"/>
    </source>
</evidence>
<dbReference type="GO" id="GO:0000266">
    <property type="term" value="P:mitochondrial fission"/>
    <property type="evidence" value="ECO:0007669"/>
    <property type="project" value="UniProtKB-UniRule"/>
</dbReference>
<keyword evidence="4 9" id="KW-1133">Transmembrane helix</keyword>
<evidence type="ECO:0000256" key="6">
    <source>
        <dbReference type="ARBA" id="ARBA00023128"/>
    </source>
</evidence>
<dbReference type="Proteomes" id="UP000015104">
    <property type="component" value="Unassembled WGS sequence"/>
</dbReference>
<accession>T1K3Y8</accession>
<keyword evidence="8 9" id="KW-0576">Peroxisome</keyword>
<evidence type="ECO:0000256" key="9">
    <source>
        <dbReference type="RuleBase" id="RU368040"/>
    </source>
</evidence>
<gene>
    <name evidence="12" type="primary">107360891</name>
</gene>
<dbReference type="STRING" id="32264.T1K3Y8"/>
<dbReference type="EnsemblMetazoa" id="tetur05g00710.1">
    <property type="protein sequence ID" value="tetur05g00710.1"/>
    <property type="gene ID" value="tetur05g00710"/>
</dbReference>
<evidence type="ECO:0000256" key="4">
    <source>
        <dbReference type="ARBA" id="ARBA00022989"/>
    </source>
</evidence>
<protein>
    <recommendedName>
        <fullName evidence="9">Mitochondrial fission factor</fullName>
    </recommendedName>
</protein>
<name>T1K3Y8_TETUR</name>
<keyword evidence="5 10" id="KW-0175">Coiled coil</keyword>
<dbReference type="EMBL" id="CAEY01001563">
    <property type="status" value="NOT_ANNOTATED_CDS"/>
    <property type="molecule type" value="Genomic_DNA"/>
</dbReference>
<evidence type="ECO:0000256" key="1">
    <source>
        <dbReference type="ARBA" id="ARBA00009806"/>
    </source>
</evidence>
<keyword evidence="2 9" id="KW-0812">Transmembrane</keyword>
<keyword evidence="7 9" id="KW-0472">Membrane</keyword>
<comment type="subcellular location">
    <subcellularLocation>
        <location evidence="9">Mitochondrion outer membrane</location>
        <topology evidence="9">Single-pass type IV membrane protein</topology>
    </subcellularLocation>
    <subcellularLocation>
        <location evidence="9">Peroxisome</location>
    </subcellularLocation>
</comment>
<dbReference type="InterPro" id="IPR039433">
    <property type="entry name" value="Mff-like_dom"/>
</dbReference>
<dbReference type="InterPro" id="IPR008518">
    <property type="entry name" value="Mff/Tango-11"/>
</dbReference>
<feature type="domain" description="Mff-like" evidence="11">
    <location>
        <begin position="118"/>
        <end position="177"/>
    </location>
</feature>
<feature type="coiled-coil region" evidence="10">
    <location>
        <begin position="128"/>
        <end position="155"/>
    </location>
</feature>
<dbReference type="Pfam" id="PF05644">
    <property type="entry name" value="Miff"/>
    <property type="match status" value="1"/>
</dbReference>
<evidence type="ECO:0000256" key="7">
    <source>
        <dbReference type="ARBA" id="ARBA00023136"/>
    </source>
</evidence>
<evidence type="ECO:0000259" key="11">
    <source>
        <dbReference type="Pfam" id="PF05644"/>
    </source>
</evidence>
<dbReference type="GO" id="GO:0005777">
    <property type="term" value="C:peroxisome"/>
    <property type="evidence" value="ECO:0007669"/>
    <property type="project" value="UniProtKB-SubCell"/>
</dbReference>
<evidence type="ECO:0000313" key="13">
    <source>
        <dbReference type="Proteomes" id="UP000015104"/>
    </source>
</evidence>
<feature type="transmembrane region" description="Helical" evidence="9">
    <location>
        <begin position="157"/>
        <end position="175"/>
    </location>
</feature>